<dbReference type="GO" id="GO:0015074">
    <property type="term" value="P:DNA integration"/>
    <property type="evidence" value="ECO:0007669"/>
    <property type="project" value="InterPro"/>
</dbReference>
<dbReference type="PANTHER" id="PTHR33066:SF2">
    <property type="entry name" value="FILAGGRIN-2-LIKE"/>
    <property type="match status" value="1"/>
</dbReference>
<evidence type="ECO:0008006" key="5">
    <source>
        <dbReference type="Google" id="ProtNLM"/>
    </source>
</evidence>
<dbReference type="InterPro" id="IPR013762">
    <property type="entry name" value="Integrase-like_cat_sf"/>
</dbReference>
<dbReference type="SUPFAM" id="SSF47823">
    <property type="entry name" value="lambda integrase-like, N-terminal domain"/>
    <property type="match status" value="1"/>
</dbReference>
<keyword evidence="1" id="KW-0238">DNA-binding</keyword>
<feature type="region of interest" description="Disordered" evidence="3">
    <location>
        <begin position="1"/>
        <end position="23"/>
    </location>
</feature>
<dbReference type="GO" id="GO:0006310">
    <property type="term" value="P:DNA recombination"/>
    <property type="evidence" value="ECO:0007669"/>
    <property type="project" value="UniProtKB-KW"/>
</dbReference>
<feature type="region of interest" description="Disordered" evidence="3">
    <location>
        <begin position="559"/>
        <end position="585"/>
    </location>
</feature>
<dbReference type="PANTHER" id="PTHR33066">
    <property type="entry name" value="INTEGRASE_SAM-LIKE_N DOMAIN-CONTAINING PROTEIN"/>
    <property type="match status" value="1"/>
</dbReference>
<comment type="caution">
    <text evidence="4">The sequence shown here is derived from an EMBL/GenBank/DDBJ whole genome shotgun (WGS) entry which is preliminary data.</text>
</comment>
<sequence length="994" mass="106838">MVRSPASKARSARRGSSILLPTRMEGAHQGQVGNFGGFRGSRYSSLEGSSSVCGPYLLSSTRRCREGSSPLRRGQFLDSQGCCGGASKVTLDSRLLLPDVSCQEEIRGLASDYRPQCIQQACSLATLQNGDTSKYLDFGSSRYVGDLNRPQGRLFPYTDKEIGQEIPEIHFSGQSVPVQGHALRSDHRPFGVHQATSGGCGLFTQSRSRYPYLFRRLPDAAYRPSLSALQHQVGLDNSSTPRFYPFTGEIRGSSIPGLHFPGKPFPYGSGPRSSSSVQVPESQGVGYSAQQSGLYSGQVVSEASRIPQFPFGCRTPGSAPYSPSSDVSSFQMETCIPRVGCSDSIGSFRQGLGHVVGFGGQCFEGRLSSESVPYSNSVYGRIYDGLGCLPQRSVSFRGLAGGSTPGTHQCAGDESSSASHSVPTASAAGSVHLSGYRQCYSGSLFGESGGYKVSQAMCPHYQDSSSLSGYGSVPLSEASSRAPECFSRHAIQITESSYHRMDPEQVYIQGHLHGLGDSSCRSVCHSSEFPDSDVRVSSSGSFGLGSRCSIPELGGSSGICLPSIQPPGQGTSQGQESRLLGSPDSTSVAQTALVSGSSGFAGRSPLGHSGQVESPQPAQIQTVSPQSGTPTPSRVEAISVCLLQAGFSAEVTDGITRSIRSSSSAIYESRWSVFCSWCISRKIDPLGASIQLIAEFFLYLFKVRELAPSTIRGYRSALANVFSFRGRSDVGTCSTLSNLLRSFSLEKPKVRILTPQWDLALVLDSLTRSPYEPLASASVKFLFWKTVFLIALASGRRRSEIHALSSSPSCLRWSRNYSLVTLLTDPSFLAKNQVPNFSPDPIKIPALKAVSGPNDQDLLLCPCRALKFYLDKTKGGRQGPRPRLFLSIKAKQSDISSQTISRWICETIQKAYEGSTAETRDSVRVRAHEVRALSASWAFLNGTSYDEVMASAFWRGRNTFADFYLRSLSSHADGLYSLGPLVTAQSVTCPPVNP</sequence>
<keyword evidence="2" id="KW-0233">DNA recombination</keyword>
<feature type="compositionally biased region" description="Low complexity" evidence="3">
    <location>
        <begin position="1"/>
        <end position="17"/>
    </location>
</feature>
<proteinExistence type="predicted"/>
<organism evidence="4">
    <name type="scientific">invertebrate metagenome</name>
    <dbReference type="NCBI Taxonomy" id="1711999"/>
    <lineage>
        <taxon>unclassified sequences</taxon>
        <taxon>metagenomes</taxon>
        <taxon>organismal metagenomes</taxon>
    </lineage>
</organism>
<evidence type="ECO:0000256" key="1">
    <source>
        <dbReference type="ARBA" id="ARBA00023125"/>
    </source>
</evidence>
<dbReference type="Gene3D" id="1.10.443.10">
    <property type="entry name" value="Intergrase catalytic core"/>
    <property type="match status" value="1"/>
</dbReference>
<reference evidence="4" key="1">
    <citation type="journal article" date="2017" name="Appl. Environ. Microbiol.">
        <title>Molecular characterization of an Endozoicomonas-like organism causing infection in king scallop Pecten maximus L.</title>
        <authorList>
            <person name="Cano I."/>
            <person name="van Aerle R."/>
            <person name="Ross S."/>
            <person name="Verner-Jeffreys D.W."/>
            <person name="Paley R.K."/>
            <person name="Rimmer G."/>
            <person name="Ryder D."/>
            <person name="Hooper P."/>
            <person name="Stone D."/>
            <person name="Feist S.W."/>
        </authorList>
    </citation>
    <scope>NUCLEOTIDE SEQUENCE</scope>
</reference>
<dbReference type="EMBL" id="NSIT01000207">
    <property type="protein sequence ID" value="PJE78317.1"/>
    <property type="molecule type" value="Genomic_DNA"/>
</dbReference>
<name>A0A2H9T530_9ZZZZ</name>
<feature type="region of interest" description="Disordered" evidence="3">
    <location>
        <begin position="604"/>
        <end position="632"/>
    </location>
</feature>
<dbReference type="InterPro" id="IPR010998">
    <property type="entry name" value="Integrase_recombinase_N"/>
</dbReference>
<evidence type="ECO:0000313" key="4">
    <source>
        <dbReference type="EMBL" id="PJE78317.1"/>
    </source>
</evidence>
<evidence type="ECO:0000256" key="3">
    <source>
        <dbReference type="SAM" id="MobiDB-lite"/>
    </source>
</evidence>
<protein>
    <recommendedName>
        <fullName evidence="5">Core-binding (CB) domain-containing protein</fullName>
    </recommendedName>
</protein>
<dbReference type="AlphaFoldDB" id="A0A2H9T530"/>
<gene>
    <name evidence="4" type="ORF">CI610_02751</name>
</gene>
<dbReference type="InterPro" id="IPR011010">
    <property type="entry name" value="DNA_brk_join_enz"/>
</dbReference>
<feature type="compositionally biased region" description="Polar residues" evidence="3">
    <location>
        <begin position="611"/>
        <end position="632"/>
    </location>
</feature>
<accession>A0A2H9T530</accession>
<dbReference type="Gene3D" id="1.10.150.130">
    <property type="match status" value="1"/>
</dbReference>
<dbReference type="GO" id="GO:0003677">
    <property type="term" value="F:DNA binding"/>
    <property type="evidence" value="ECO:0007669"/>
    <property type="project" value="UniProtKB-KW"/>
</dbReference>
<evidence type="ECO:0000256" key="2">
    <source>
        <dbReference type="ARBA" id="ARBA00023172"/>
    </source>
</evidence>
<dbReference type="SUPFAM" id="SSF56349">
    <property type="entry name" value="DNA breaking-rejoining enzymes"/>
    <property type="match status" value="1"/>
</dbReference>
<feature type="compositionally biased region" description="Polar residues" evidence="3">
    <location>
        <begin position="566"/>
        <end position="576"/>
    </location>
</feature>